<dbReference type="AlphaFoldDB" id="A0A948RXA2"/>
<dbReference type="PANTHER" id="PTHR48174">
    <property type="entry name" value="DUF946 FAMILY PROTEIN"/>
    <property type="match status" value="1"/>
</dbReference>
<comment type="caution">
    <text evidence="2">The sequence shown here is derived from an EMBL/GenBank/DDBJ whole genome shotgun (WGS) entry which is preliminary data.</text>
</comment>
<protein>
    <recommendedName>
        <fullName evidence="4">DUF946 domain-containing protein</fullName>
    </recommendedName>
</protein>
<evidence type="ECO:0000313" key="3">
    <source>
        <dbReference type="Proteomes" id="UP000777784"/>
    </source>
</evidence>
<dbReference type="EMBL" id="JAHJDP010000020">
    <property type="protein sequence ID" value="MBU2689929.1"/>
    <property type="molecule type" value="Genomic_DNA"/>
</dbReference>
<sequence length="320" mass="37541">MDESTEALDLPPDAKSKHAFMMAQQYAPELRFHKSERHFPSDPREFRRLGRFRESRPGKDQGWNKTIRDWVEGDQKGEAFEDISWNDIAEETRRRFPFSGQFDPPGSPNLRPRDSKNRYSPGSAKGLFLQRTEKLSDKRSGYGPFREAQVSGRVFVDTKYDPEKELVHVLYWFFYELNWWRFFITHEGDWEHVTLLFTKDAFTQGHEPAFVYFAQHDTGTARRFEKMTFSTERHPVVYVDPNGHPCKPSVKDSHSYPLQWKTWTNFIEFVPQSKWRDFAGAWGEIGQTTHTTGPLGPYFKRHSDKVKVVVKNGGLHIKES</sequence>
<organism evidence="2 3">
    <name type="scientific">Eiseniibacteriota bacterium</name>
    <dbReference type="NCBI Taxonomy" id="2212470"/>
    <lineage>
        <taxon>Bacteria</taxon>
        <taxon>Candidatus Eiseniibacteriota</taxon>
    </lineage>
</organism>
<gene>
    <name evidence="2" type="ORF">KJ970_03310</name>
</gene>
<feature type="region of interest" description="Disordered" evidence="1">
    <location>
        <begin position="96"/>
        <end position="123"/>
    </location>
</feature>
<dbReference type="Proteomes" id="UP000777784">
    <property type="component" value="Unassembled WGS sequence"/>
</dbReference>
<evidence type="ECO:0008006" key="4">
    <source>
        <dbReference type="Google" id="ProtNLM"/>
    </source>
</evidence>
<dbReference type="PANTHER" id="PTHR48174:SF5">
    <property type="entry name" value="VACUOLAR PROTEIN SORTING-ASSOCIATED PROTEIN 62"/>
    <property type="match status" value="1"/>
</dbReference>
<reference evidence="2" key="1">
    <citation type="submission" date="2021-05" db="EMBL/GenBank/DDBJ databases">
        <title>Energy efficiency and biological interactions define the core microbiome of deep oligotrophic groundwater.</title>
        <authorList>
            <person name="Mehrshad M."/>
            <person name="Lopez-Fernandez M."/>
            <person name="Bell E."/>
            <person name="Bernier-Latmani R."/>
            <person name="Bertilsson S."/>
            <person name="Dopson M."/>
        </authorList>
    </citation>
    <scope>NUCLEOTIDE SEQUENCE</scope>
    <source>
        <strain evidence="2">Modern_marine.mb.64</strain>
    </source>
</reference>
<evidence type="ECO:0000256" key="1">
    <source>
        <dbReference type="SAM" id="MobiDB-lite"/>
    </source>
</evidence>
<evidence type="ECO:0000313" key="2">
    <source>
        <dbReference type="EMBL" id="MBU2689929.1"/>
    </source>
</evidence>
<proteinExistence type="predicted"/>
<name>A0A948RXA2_UNCEI</name>
<accession>A0A948RXA2</accession>